<dbReference type="Gene3D" id="3.40.50.300">
    <property type="entry name" value="P-loop containing nucleotide triphosphate hydrolases"/>
    <property type="match status" value="1"/>
</dbReference>
<dbReference type="PANTHER" id="PTHR40396">
    <property type="entry name" value="ATPASE-LIKE PROTEIN"/>
    <property type="match status" value="1"/>
</dbReference>
<evidence type="ECO:0000313" key="1">
    <source>
        <dbReference type="EMBL" id="HIZ45720.1"/>
    </source>
</evidence>
<dbReference type="InterPro" id="IPR027417">
    <property type="entry name" value="P-loop_NTPase"/>
</dbReference>
<gene>
    <name evidence="1" type="ORF">IAA19_01705</name>
</gene>
<dbReference type="EMBL" id="DXBM01000019">
    <property type="protein sequence ID" value="HIZ45720.1"/>
    <property type="molecule type" value="Genomic_DNA"/>
</dbReference>
<protein>
    <submittedName>
        <fullName evidence="1">AAA family ATPase</fullName>
    </submittedName>
</protein>
<dbReference type="GO" id="GO:0016887">
    <property type="term" value="F:ATP hydrolysis activity"/>
    <property type="evidence" value="ECO:0007669"/>
    <property type="project" value="InterPro"/>
</dbReference>
<dbReference type="PANTHER" id="PTHR40396:SF1">
    <property type="entry name" value="ATPASE AAA-TYPE CORE DOMAIN-CONTAINING PROTEIN"/>
    <property type="match status" value="1"/>
</dbReference>
<evidence type="ECO:0000313" key="2">
    <source>
        <dbReference type="Proteomes" id="UP000824062"/>
    </source>
</evidence>
<reference evidence="1" key="2">
    <citation type="submission" date="2021-04" db="EMBL/GenBank/DDBJ databases">
        <authorList>
            <person name="Gilroy R."/>
        </authorList>
    </citation>
    <scope>NUCLEOTIDE SEQUENCE</scope>
    <source>
        <strain evidence="1">ChiHjej12B11-14209</strain>
    </source>
</reference>
<dbReference type="GO" id="GO:0005524">
    <property type="term" value="F:ATP binding"/>
    <property type="evidence" value="ECO:0007669"/>
    <property type="project" value="InterPro"/>
</dbReference>
<comment type="caution">
    <text evidence="1">The sequence shown here is derived from an EMBL/GenBank/DDBJ whole genome shotgun (WGS) entry which is preliminary data.</text>
</comment>
<sequence>MRTELLSFEVENYRSFCEAQRLELGEDSSRGVTMLFGPNAGGKSNVAKALACFCNAIVNSANASWHLPYDPFLLREGWDNRPCKLTARFVSSDGKYLEYSFSFTATAVTHERLRERSANSKKMKTVFERDEAGIVNSAAVRSGFSNSLLAKTRPDTLLVSKGREDNVAYANYVYELASSIVVISDEMGMDGGRSPYFVNLLKRDEGLRSATVDFLKKCDFAIQGFSIEDVSIPGDALDALPLLPETKAALVQSGATAFKTLHVIRDSEQSVVGTRELDFWGQESTGTQRFFREIVPIIDAIRRGGTVYVDEFGTSVHAELSKTVLRLFREGGEEGRARASLIACTQNLALMSKLSREEIVLVDKTMAEESRITPLTNLSVRSGEAFEKRYRAGLYGAVPIVEQ</sequence>
<dbReference type="SUPFAM" id="SSF52540">
    <property type="entry name" value="P-loop containing nucleoside triphosphate hydrolases"/>
    <property type="match status" value="1"/>
</dbReference>
<name>A0A9D2EY80_9ACTN</name>
<dbReference type="Proteomes" id="UP000824062">
    <property type="component" value="Unassembled WGS sequence"/>
</dbReference>
<reference evidence="1" key="1">
    <citation type="journal article" date="2021" name="PeerJ">
        <title>Extensive microbial diversity within the chicken gut microbiome revealed by metagenomics and culture.</title>
        <authorList>
            <person name="Gilroy R."/>
            <person name="Ravi A."/>
            <person name="Getino M."/>
            <person name="Pursley I."/>
            <person name="Horton D.L."/>
            <person name="Alikhan N.F."/>
            <person name="Baker D."/>
            <person name="Gharbi K."/>
            <person name="Hall N."/>
            <person name="Watson M."/>
            <person name="Adriaenssens E.M."/>
            <person name="Foster-Nyarko E."/>
            <person name="Jarju S."/>
            <person name="Secka A."/>
            <person name="Antonio M."/>
            <person name="Oren A."/>
            <person name="Chaudhuri R.R."/>
            <person name="La Ragione R."/>
            <person name="Hildebrand F."/>
            <person name="Pallen M.J."/>
        </authorList>
    </citation>
    <scope>NUCLEOTIDE SEQUENCE</scope>
    <source>
        <strain evidence="1">ChiHjej12B11-14209</strain>
    </source>
</reference>
<accession>A0A9D2EY80</accession>
<organism evidence="1 2">
    <name type="scientific">Candidatus Olsenella pullistercoris</name>
    <dbReference type="NCBI Taxonomy" id="2838712"/>
    <lineage>
        <taxon>Bacteria</taxon>
        <taxon>Bacillati</taxon>
        <taxon>Actinomycetota</taxon>
        <taxon>Coriobacteriia</taxon>
        <taxon>Coriobacteriales</taxon>
        <taxon>Atopobiaceae</taxon>
        <taxon>Olsenella</taxon>
    </lineage>
</organism>
<dbReference type="AlphaFoldDB" id="A0A9D2EY80"/>
<proteinExistence type="predicted"/>